<dbReference type="EMBL" id="VMBG01000002">
    <property type="protein sequence ID" value="TSJ77196.1"/>
    <property type="molecule type" value="Genomic_DNA"/>
</dbReference>
<keyword evidence="5" id="KW-0564">Palmitate</keyword>
<dbReference type="Pfam" id="PF08085">
    <property type="entry name" value="Entericidin"/>
    <property type="match status" value="1"/>
</dbReference>
<sequence length="44" mass="4598">MKTIKITSIITLLLAALCFSGCNTMEGAGKDIEKGGQNLQDAAK</sequence>
<dbReference type="AlphaFoldDB" id="A0A556QKM7"/>
<feature type="chain" id="PRO_5022073782" evidence="7">
    <location>
        <begin position="25"/>
        <end position="44"/>
    </location>
</feature>
<feature type="signal peptide" evidence="7">
    <location>
        <begin position="1"/>
        <end position="24"/>
    </location>
</feature>
<evidence type="ECO:0000256" key="6">
    <source>
        <dbReference type="ARBA" id="ARBA00023288"/>
    </source>
</evidence>
<dbReference type="GO" id="GO:0016020">
    <property type="term" value="C:membrane"/>
    <property type="evidence" value="ECO:0007669"/>
    <property type="project" value="InterPro"/>
</dbReference>
<accession>A0A556QKM7</accession>
<evidence type="ECO:0000313" key="8">
    <source>
        <dbReference type="EMBL" id="TSJ77196.1"/>
    </source>
</evidence>
<protein>
    <submittedName>
        <fullName evidence="8">Entericidin A/B family lipoprotein</fullName>
    </submittedName>
</protein>
<organism evidence="8 9">
    <name type="scientific">Rariglobus hedericola</name>
    <dbReference type="NCBI Taxonomy" id="2597822"/>
    <lineage>
        <taxon>Bacteria</taxon>
        <taxon>Pseudomonadati</taxon>
        <taxon>Verrucomicrobiota</taxon>
        <taxon>Opitutia</taxon>
        <taxon>Opitutales</taxon>
        <taxon>Opitutaceae</taxon>
        <taxon>Rariglobus</taxon>
    </lineage>
</organism>
<dbReference type="GO" id="GO:0009636">
    <property type="term" value="P:response to toxic substance"/>
    <property type="evidence" value="ECO:0007669"/>
    <property type="project" value="InterPro"/>
</dbReference>
<keyword evidence="6 8" id="KW-0449">Lipoprotein</keyword>
<dbReference type="InterPro" id="IPR012556">
    <property type="entry name" value="Entericidin"/>
</dbReference>
<dbReference type="RefSeq" id="WP_144353599.1">
    <property type="nucleotide sequence ID" value="NZ_CBCRVV010000016.1"/>
</dbReference>
<evidence type="ECO:0000256" key="3">
    <source>
        <dbReference type="ARBA" id="ARBA00022729"/>
    </source>
</evidence>
<keyword evidence="2" id="KW-1003">Cell membrane</keyword>
<evidence type="ECO:0000313" key="9">
    <source>
        <dbReference type="Proteomes" id="UP000315648"/>
    </source>
</evidence>
<keyword evidence="4" id="KW-0472">Membrane</keyword>
<keyword evidence="3 7" id="KW-0732">Signal</keyword>
<evidence type="ECO:0000256" key="1">
    <source>
        <dbReference type="ARBA" id="ARBA00010296"/>
    </source>
</evidence>
<keyword evidence="9" id="KW-1185">Reference proteome</keyword>
<comment type="caution">
    <text evidence="8">The sequence shown here is derived from an EMBL/GenBank/DDBJ whole genome shotgun (WGS) entry which is preliminary data.</text>
</comment>
<comment type="similarity">
    <text evidence="1">Belongs to the EcnA/EcnB lipoprotein family.</text>
</comment>
<reference evidence="8 9" key="1">
    <citation type="submission" date="2019-07" db="EMBL/GenBank/DDBJ databases">
        <title>Description of 53C-WASEF.</title>
        <authorList>
            <person name="Pitt A."/>
            <person name="Hahn M.W."/>
        </authorList>
    </citation>
    <scope>NUCLEOTIDE SEQUENCE [LARGE SCALE GENOMIC DNA]</scope>
    <source>
        <strain evidence="8 9">53C-WASEF</strain>
    </source>
</reference>
<proteinExistence type="inferred from homology"/>
<evidence type="ECO:0000256" key="4">
    <source>
        <dbReference type="ARBA" id="ARBA00023136"/>
    </source>
</evidence>
<evidence type="ECO:0000256" key="7">
    <source>
        <dbReference type="SAM" id="SignalP"/>
    </source>
</evidence>
<evidence type="ECO:0000256" key="2">
    <source>
        <dbReference type="ARBA" id="ARBA00022475"/>
    </source>
</evidence>
<dbReference type="Proteomes" id="UP000315648">
    <property type="component" value="Unassembled WGS sequence"/>
</dbReference>
<gene>
    <name evidence="8" type="ORF">FPL22_13940</name>
</gene>
<evidence type="ECO:0000256" key="5">
    <source>
        <dbReference type="ARBA" id="ARBA00023139"/>
    </source>
</evidence>
<name>A0A556QKM7_9BACT</name>